<proteinExistence type="predicted"/>
<accession>A0A1M5NC87</accession>
<keyword evidence="1" id="KW-0285">Flavoprotein</keyword>
<dbReference type="Gene3D" id="3.40.50.360">
    <property type="match status" value="1"/>
</dbReference>
<dbReference type="RefSeq" id="WP_072776239.1">
    <property type="nucleotide sequence ID" value="NZ_FQXC01000001.1"/>
</dbReference>
<reference evidence="4 5" key="1">
    <citation type="submission" date="2016-11" db="EMBL/GenBank/DDBJ databases">
        <authorList>
            <person name="Jaros S."/>
            <person name="Januszkiewicz K."/>
            <person name="Wedrychowicz H."/>
        </authorList>
    </citation>
    <scope>NUCLEOTIDE SEQUENCE [LARGE SCALE GENOMIC DNA]</scope>
    <source>
        <strain evidence="4 5">DSM 29431</strain>
    </source>
</reference>
<dbReference type="AlphaFoldDB" id="A0A1M5NC87"/>
<dbReference type="Pfam" id="PF00258">
    <property type="entry name" value="Flavodoxin_1"/>
    <property type="match status" value="1"/>
</dbReference>
<evidence type="ECO:0000313" key="4">
    <source>
        <dbReference type="EMBL" id="SHG87184.1"/>
    </source>
</evidence>
<keyword evidence="5" id="KW-1185">Reference proteome</keyword>
<keyword evidence="2" id="KW-0288">FMN</keyword>
<dbReference type="STRING" id="996342.SAMN05443551_0863"/>
<evidence type="ECO:0000313" key="5">
    <source>
        <dbReference type="Proteomes" id="UP000184221"/>
    </source>
</evidence>
<protein>
    <submittedName>
        <fullName evidence="4">NAD(P)H dehydrogenase (Quinone)</fullName>
    </submittedName>
</protein>
<dbReference type="SUPFAM" id="SSF52218">
    <property type="entry name" value="Flavoproteins"/>
    <property type="match status" value="1"/>
</dbReference>
<feature type="domain" description="Flavodoxin-like" evidence="3">
    <location>
        <begin position="5"/>
        <end position="149"/>
    </location>
</feature>
<dbReference type="Proteomes" id="UP000184221">
    <property type="component" value="Unassembled WGS sequence"/>
</dbReference>
<gene>
    <name evidence="4" type="ORF">SAMN05443551_0863</name>
</gene>
<evidence type="ECO:0000259" key="3">
    <source>
        <dbReference type="PROSITE" id="PS50902"/>
    </source>
</evidence>
<sequence length="185" mass="19770">MSALICLAYFTGAGHTARLAAAIAEGITDGQARLIDIRTMSDTDWASLDAAEAILFGAPTYKGSTAAQSDLFLEDAAERWVTQDWQNNLAGGFTIGAYGLGDKLSALTRVAIYAAQMGMIWVGQSEIGAQVDESKPGINRDGGWLGLMATSSREKSLLIDPPDVETARRFGARVEEVALRWAKGR</sequence>
<organism evidence="4 5">
    <name type="scientific">Marivita hallyeonensis</name>
    <dbReference type="NCBI Taxonomy" id="996342"/>
    <lineage>
        <taxon>Bacteria</taxon>
        <taxon>Pseudomonadati</taxon>
        <taxon>Pseudomonadota</taxon>
        <taxon>Alphaproteobacteria</taxon>
        <taxon>Rhodobacterales</taxon>
        <taxon>Roseobacteraceae</taxon>
        <taxon>Marivita</taxon>
    </lineage>
</organism>
<evidence type="ECO:0000256" key="1">
    <source>
        <dbReference type="ARBA" id="ARBA00022630"/>
    </source>
</evidence>
<dbReference type="PROSITE" id="PS50902">
    <property type="entry name" value="FLAVODOXIN_LIKE"/>
    <property type="match status" value="1"/>
</dbReference>
<name>A0A1M5NC87_9RHOB</name>
<dbReference type="InterPro" id="IPR008254">
    <property type="entry name" value="Flavodoxin/NO_synth"/>
</dbReference>
<dbReference type="InterPro" id="IPR029039">
    <property type="entry name" value="Flavoprotein-like_sf"/>
</dbReference>
<dbReference type="EMBL" id="FQXC01000001">
    <property type="protein sequence ID" value="SHG87184.1"/>
    <property type="molecule type" value="Genomic_DNA"/>
</dbReference>
<evidence type="ECO:0000256" key="2">
    <source>
        <dbReference type="ARBA" id="ARBA00022643"/>
    </source>
</evidence>
<dbReference type="GO" id="GO:0010181">
    <property type="term" value="F:FMN binding"/>
    <property type="evidence" value="ECO:0007669"/>
    <property type="project" value="InterPro"/>
</dbReference>